<name>A0A1V9ZF45_ACHHY</name>
<comment type="subcellular location">
    <subcellularLocation>
        <location evidence="1">Membrane</location>
    </subcellularLocation>
</comment>
<dbReference type="PANTHER" id="PTHR45931:SF3">
    <property type="entry name" value="RING ZINC FINGER-CONTAINING PROTEIN"/>
    <property type="match status" value="1"/>
</dbReference>
<dbReference type="OrthoDB" id="1630758at2759"/>
<dbReference type="SUPFAM" id="SSF57850">
    <property type="entry name" value="RING/U-box"/>
    <property type="match status" value="1"/>
</dbReference>
<keyword evidence="6" id="KW-1133">Transmembrane helix</keyword>
<keyword evidence="11" id="KW-1185">Reference proteome</keyword>
<keyword evidence="3" id="KW-0479">Metal-binding</keyword>
<dbReference type="GO" id="GO:0061630">
    <property type="term" value="F:ubiquitin protein ligase activity"/>
    <property type="evidence" value="ECO:0007669"/>
    <property type="project" value="TreeGrafter"/>
</dbReference>
<dbReference type="Pfam" id="PF13639">
    <property type="entry name" value="zf-RING_2"/>
    <property type="match status" value="1"/>
</dbReference>
<dbReference type="SUPFAM" id="SSF52025">
    <property type="entry name" value="PA domain"/>
    <property type="match status" value="1"/>
</dbReference>
<proteinExistence type="predicted"/>
<evidence type="ECO:0000256" key="1">
    <source>
        <dbReference type="ARBA" id="ARBA00004370"/>
    </source>
</evidence>
<dbReference type="InterPro" id="IPR013083">
    <property type="entry name" value="Znf_RING/FYVE/PHD"/>
</dbReference>
<evidence type="ECO:0000313" key="10">
    <source>
        <dbReference type="EMBL" id="OQR96603.1"/>
    </source>
</evidence>
<comment type="caution">
    <text evidence="10">The sequence shown here is derived from an EMBL/GenBank/DDBJ whole genome shotgun (WGS) entry which is preliminary data.</text>
</comment>
<dbReference type="PANTHER" id="PTHR45931">
    <property type="entry name" value="SI:CH211-59O9.10"/>
    <property type="match status" value="1"/>
</dbReference>
<gene>
    <name evidence="10" type="ORF">ACHHYP_14628</name>
</gene>
<evidence type="ECO:0000256" key="8">
    <source>
        <dbReference type="PROSITE-ProRule" id="PRU00175"/>
    </source>
</evidence>
<dbReference type="InterPro" id="IPR001841">
    <property type="entry name" value="Znf_RING"/>
</dbReference>
<evidence type="ECO:0000256" key="2">
    <source>
        <dbReference type="ARBA" id="ARBA00022692"/>
    </source>
</evidence>
<dbReference type="GO" id="GO:0006511">
    <property type="term" value="P:ubiquitin-dependent protein catabolic process"/>
    <property type="evidence" value="ECO:0007669"/>
    <property type="project" value="TreeGrafter"/>
</dbReference>
<evidence type="ECO:0000256" key="7">
    <source>
        <dbReference type="ARBA" id="ARBA00023136"/>
    </source>
</evidence>
<evidence type="ECO:0000256" key="5">
    <source>
        <dbReference type="ARBA" id="ARBA00022833"/>
    </source>
</evidence>
<reference evidence="10 11" key="1">
    <citation type="journal article" date="2014" name="Genome Biol. Evol.">
        <title>The secreted proteins of Achlya hypogyna and Thraustotheca clavata identify the ancestral oomycete secretome and reveal gene acquisitions by horizontal gene transfer.</title>
        <authorList>
            <person name="Misner I."/>
            <person name="Blouin N."/>
            <person name="Leonard G."/>
            <person name="Richards T.A."/>
            <person name="Lane C.E."/>
        </authorList>
    </citation>
    <scope>NUCLEOTIDE SEQUENCE [LARGE SCALE GENOMIC DNA]</scope>
    <source>
        <strain evidence="10 11">ATCC 48635</strain>
    </source>
</reference>
<dbReference type="AlphaFoldDB" id="A0A1V9ZF45"/>
<protein>
    <recommendedName>
        <fullName evidence="9">RING-type domain-containing protein</fullName>
    </recommendedName>
</protein>
<evidence type="ECO:0000256" key="4">
    <source>
        <dbReference type="ARBA" id="ARBA00022771"/>
    </source>
</evidence>
<dbReference type="GO" id="GO:0016020">
    <property type="term" value="C:membrane"/>
    <property type="evidence" value="ECO:0007669"/>
    <property type="project" value="UniProtKB-SubCell"/>
</dbReference>
<evidence type="ECO:0000256" key="3">
    <source>
        <dbReference type="ARBA" id="ARBA00022723"/>
    </source>
</evidence>
<dbReference type="STRING" id="1202772.A0A1V9ZF45"/>
<dbReference type="EMBL" id="JNBR01000138">
    <property type="protein sequence ID" value="OQR96603.1"/>
    <property type="molecule type" value="Genomic_DNA"/>
</dbReference>
<dbReference type="InterPro" id="IPR011016">
    <property type="entry name" value="Znf_RING-CH"/>
</dbReference>
<accession>A0A1V9ZF45</accession>
<dbReference type="GO" id="GO:0008270">
    <property type="term" value="F:zinc ion binding"/>
    <property type="evidence" value="ECO:0007669"/>
    <property type="project" value="UniProtKB-KW"/>
</dbReference>
<dbReference type="Proteomes" id="UP000243579">
    <property type="component" value="Unassembled WGS sequence"/>
</dbReference>
<dbReference type="GO" id="GO:0005634">
    <property type="term" value="C:nucleus"/>
    <property type="evidence" value="ECO:0007669"/>
    <property type="project" value="TreeGrafter"/>
</dbReference>
<keyword evidence="7" id="KW-0472">Membrane</keyword>
<organism evidence="10 11">
    <name type="scientific">Achlya hypogyna</name>
    <name type="common">Oomycete</name>
    <name type="synonym">Protoachlya hypogyna</name>
    <dbReference type="NCBI Taxonomy" id="1202772"/>
    <lineage>
        <taxon>Eukaryota</taxon>
        <taxon>Sar</taxon>
        <taxon>Stramenopiles</taxon>
        <taxon>Oomycota</taxon>
        <taxon>Saprolegniomycetes</taxon>
        <taxon>Saprolegniales</taxon>
        <taxon>Achlyaceae</taxon>
        <taxon>Achlya</taxon>
    </lineage>
</organism>
<keyword evidence="2" id="KW-0812">Transmembrane</keyword>
<dbReference type="InterPro" id="IPR051834">
    <property type="entry name" value="RING_finger_E3_ligase"/>
</dbReference>
<dbReference type="SMART" id="SM00744">
    <property type="entry name" value="RINGv"/>
    <property type="match status" value="1"/>
</dbReference>
<evidence type="ECO:0000313" key="11">
    <source>
        <dbReference type="Proteomes" id="UP000243579"/>
    </source>
</evidence>
<dbReference type="Gene3D" id="3.50.30.30">
    <property type="match status" value="1"/>
</dbReference>
<evidence type="ECO:0000256" key="6">
    <source>
        <dbReference type="ARBA" id="ARBA00022989"/>
    </source>
</evidence>
<keyword evidence="5" id="KW-0862">Zinc</keyword>
<sequence>MASYDGFAFGAAQAPALPELYCADCQTNTRPVAEGTPQKLARNVTAVVGDDRCGVCGAQLARRNTATTQALPHGDISMLMNRLLEAWGIDPTSTSGNAPASEEAVAKLSTFSAGQAATTEVGMIVDGIKGEVILVPANFGPCKSIASKRLVVASPFTGASALSVDVADKIVLMERGVCTFAAKVLRAQAAGAVAVIVVQTADVWPYTMTDSKGEGATMAIPAFMISAKQGKGLVKYLAEHEASATIDVRLNSRECVICQVDIANGSQVIRMPCQHMFHSECLGQWLNIRNSCPICRVEIASKHGRSKTDAERDFLWSDWMS</sequence>
<dbReference type="InterPro" id="IPR003137">
    <property type="entry name" value="PA_domain"/>
</dbReference>
<evidence type="ECO:0000259" key="9">
    <source>
        <dbReference type="PROSITE" id="PS50089"/>
    </source>
</evidence>
<dbReference type="InterPro" id="IPR046450">
    <property type="entry name" value="PA_dom_sf"/>
</dbReference>
<dbReference type="Gene3D" id="3.30.40.10">
    <property type="entry name" value="Zinc/RING finger domain, C3HC4 (zinc finger)"/>
    <property type="match status" value="1"/>
</dbReference>
<dbReference type="PROSITE" id="PS50089">
    <property type="entry name" value="ZF_RING_2"/>
    <property type="match status" value="1"/>
</dbReference>
<dbReference type="Pfam" id="PF02225">
    <property type="entry name" value="PA"/>
    <property type="match status" value="1"/>
</dbReference>
<keyword evidence="4 8" id="KW-0863">Zinc-finger</keyword>
<feature type="domain" description="RING-type" evidence="9">
    <location>
        <begin position="255"/>
        <end position="296"/>
    </location>
</feature>
<dbReference type="SMART" id="SM00184">
    <property type="entry name" value="RING"/>
    <property type="match status" value="1"/>
</dbReference>